<feature type="transmembrane region" description="Helical" evidence="12">
    <location>
        <begin position="1423"/>
        <end position="1441"/>
    </location>
</feature>
<protein>
    <recommendedName>
        <fullName evidence="18">GPS domain-containing protein</fullName>
    </recommendedName>
</protein>
<evidence type="ECO:0000256" key="12">
    <source>
        <dbReference type="SAM" id="Phobius"/>
    </source>
</evidence>
<keyword evidence="4 12" id="KW-0812">Transmembrane</keyword>
<accession>A9VCG0</accession>
<dbReference type="OMA" id="ADENECH"/>
<feature type="transmembrane region" description="Helical" evidence="12">
    <location>
        <begin position="1292"/>
        <end position="1313"/>
    </location>
</feature>
<evidence type="ECO:0000256" key="8">
    <source>
        <dbReference type="ARBA" id="ARBA00023136"/>
    </source>
</evidence>
<dbReference type="GO" id="GO:0005509">
    <property type="term" value="F:calcium ion binding"/>
    <property type="evidence" value="ECO:0007669"/>
    <property type="project" value="InterPro"/>
</dbReference>
<gene>
    <name evidence="16" type="ORF">MONBRDRAFT_34543</name>
</gene>
<dbReference type="InterPro" id="IPR018097">
    <property type="entry name" value="EGF_Ca-bd_CS"/>
</dbReference>
<dbReference type="InterPro" id="IPR013320">
    <property type="entry name" value="ConA-like_dom_sf"/>
</dbReference>
<feature type="region of interest" description="Disordered" evidence="11">
    <location>
        <begin position="1801"/>
        <end position="1895"/>
    </location>
</feature>
<evidence type="ECO:0000259" key="15">
    <source>
        <dbReference type="PROSITE" id="PS50221"/>
    </source>
</evidence>
<dbReference type="eggNOG" id="KOG1214">
    <property type="taxonomic scope" value="Eukaryota"/>
</dbReference>
<sequence length="1895" mass="204013">MVRLRSVRSGLGASALNHDGPSPPLFPLLFCLLALTPLQLAAGQLCQTESVPWTLLFTHDRSAGGVSLDGTNVATKATAPTLSTSYAAAIYSRLDELAQTNNSLVSWDGYYYFRLRWPEICQHPFYQCDDNATDYVIWRQTSNPMLSDQVTGYEWLAGSAFENAFSGLLPGSNAILDAQDGFNYWYSVGVYSLLNDLLMGPIPNGEAFGLATTRVELAIKVYANENATFETGFGTTCGAEWATCSPATGACTCPTAYMTGDGDDRCFNIDECAAMTCHENAHCVNHWFGATCRCRDGYTGNGYACQANECYLGTHNCDQNADCADTPTGFTCTCREGWTGDGTSCADIDECRTMTDDCDIRAACHNTIGGYNCTCPEGLSGDGHTCINELLFWYDASTGITNGTVFDLSGNDIHANATDTIWVDHPLFGPRFFFNGSNTSLEELLRVDLDLSPDNYPDITMEIFFQPIEPDWRGYIIDSDDGGYDRSFGFYDERYISLDVDEPFVMGAGTGSPFNSGLGTPWPRCWHIAFAVFSQEEEHGSFLTLNGFQGYGTTAYNNKGSSLLTIGGSDRNGGMVGYIKDVKIYNRALTRDEIWLKYQAAQSELTCECLSGYRGNETTGCVDVDECALSEDDCNPLGRATCTNTLGSYNCTCNAGFIGDGRTCNPEDVACAVSVWVDDGDCSATCGYGWQRQIREVIRPAQGSGAACPALTRDIACYSTATCTLDTDGTPQTSDVYDVSILVDTSALDSSALRVPEVATAVSGRGTIVLLAELAEDTQTALEYAFIPAGSANTAAFVSALRTELAGTGTVLASNLRDSCFCPGEQDARSGLGYFGAPCGNSTRRAPTCGAGSSAIINRVCSVDAIWLDAVPSNCSNSVLQAINSGLTPSNARTRLAAAATSAAASSGVLSATDVAEVGQLLSTVLLYHLEEQVQLTSQDMVYVVRAISGVLGTEASQIAAGLNVTTNGADFFEELEAFLLLYMDDTMPVNSSLAMLEPNFALQLVHAQEVGVFNASWPPSSTSLTESVVCEGVGANQSCSVIEYSAEEANFDPNLYISLPEEGLVRGMAAEHGRLKFMMSAFASAAPMPGTGGLDPSSQVLMATIAGLASGATLNNSFLTYSALPTAVNYTECGYWAPGGWSVDGCSLVESGTEAASLDVAVTEPSVMHCQCNHLTHFAIVEREQPQAARTEPKLADSMRSSAAIAATGLAAVLCLFLVQYRRYSVSRVAVMHLAVAVLAYLLLFAITVDRTDEEACRDYAIGMHTTLTLAFAWTVVLALLLTYGLKLRMWIVMVVGYGAPGLVMLVVPVTLHRSAYGRNRNDYLDNYKHCYIEDSGDIFWGYAAPLLAFGFAALCFFLVAMMRALFFWKPQPFVEGHARPRRSHAISMAFFNMLLLAFLGAIAGTSVYGLNGRDDDFYRPLFSAFCLFYGLLFFLLYGLHEIKRCVVGPSDMEDPDAPPPRTSLSKTEAGTGGPDSDHHGEDGHGSASDGKEAAQGELQPSIEEGKGVPPVPVPGHWFSRRNSGTLRVFTELPAPKVPKPKKEKKVKKKKIEPEFFNLDDVVQDQPTLDAVDLDDLDEPVQLQESRLADEPSSAPAAPLVSSALLIETDIDATIMSQLSSRRASLSLDDGDVPIVNAPDPVWLDRFNFLPERQAVVQVLQEALVNYGAELEELEALEADGLLDGSSLAGSHYQARGNRNARDSNASIMDFDSDYYGAPLDMPDSRRVSGEVSSPVVNEYLETEAVTMSRRATHRSSSPFEDSTLMETNDAVRHGEDDAGEEDNTAPAAVEEDMALYVPYDQNASRSSRVKAQGTEDRDAGVSEPASDVNDDMALYVPVERGQPSAESINLPTPLADRGSSTPLQHTAVDEDMASENGLESLPSDLDVHDAQDE</sequence>
<dbReference type="Proteomes" id="UP000001357">
    <property type="component" value="Unassembled WGS sequence"/>
</dbReference>
<dbReference type="RefSeq" id="XP_001750392.1">
    <property type="nucleotide sequence ID" value="XM_001750340.1"/>
</dbReference>
<dbReference type="InterPro" id="IPR000152">
    <property type="entry name" value="EGF-type_Asp/Asn_hydroxyl_site"/>
</dbReference>
<keyword evidence="8 12" id="KW-0472">Membrane</keyword>
<organism evidence="16 17">
    <name type="scientific">Monosiga brevicollis</name>
    <name type="common">Choanoflagellate</name>
    <dbReference type="NCBI Taxonomy" id="81824"/>
    <lineage>
        <taxon>Eukaryota</taxon>
        <taxon>Choanoflagellata</taxon>
        <taxon>Craspedida</taxon>
        <taxon>Salpingoecidae</taxon>
        <taxon>Monosiga</taxon>
    </lineage>
</organism>
<dbReference type="GeneID" id="5895695"/>
<dbReference type="SMART" id="SM00179">
    <property type="entry name" value="EGF_CA"/>
    <property type="match status" value="4"/>
</dbReference>
<keyword evidence="3 10" id="KW-0245">EGF-like domain</keyword>
<dbReference type="PROSITE" id="PS50092">
    <property type="entry name" value="TSP1"/>
    <property type="match status" value="1"/>
</dbReference>
<dbReference type="Gene3D" id="2.20.100.10">
    <property type="entry name" value="Thrombospondin type-1 (TSP1) repeat"/>
    <property type="match status" value="1"/>
</dbReference>
<feature type="region of interest" description="Disordered" evidence="11">
    <location>
        <begin position="1749"/>
        <end position="1768"/>
    </location>
</feature>
<feature type="transmembrane region" description="Helical" evidence="12">
    <location>
        <begin position="1391"/>
        <end position="1411"/>
    </location>
</feature>
<dbReference type="eggNOG" id="KOG4193">
    <property type="taxonomic scope" value="Eukaryota"/>
</dbReference>
<feature type="transmembrane region" description="Helical" evidence="12">
    <location>
        <begin position="1262"/>
        <end position="1285"/>
    </location>
</feature>
<evidence type="ECO:0000256" key="7">
    <source>
        <dbReference type="ARBA" id="ARBA00022989"/>
    </source>
</evidence>
<dbReference type="InterPro" id="IPR024731">
    <property type="entry name" value="NELL2-like_EGF"/>
</dbReference>
<dbReference type="Gene3D" id="2.10.25.10">
    <property type="entry name" value="Laminin"/>
    <property type="match status" value="4"/>
</dbReference>
<evidence type="ECO:0000256" key="3">
    <source>
        <dbReference type="ARBA" id="ARBA00022536"/>
    </source>
</evidence>
<feature type="compositionally biased region" description="Polar residues" evidence="11">
    <location>
        <begin position="1756"/>
        <end position="1768"/>
    </location>
</feature>
<dbReference type="InterPro" id="IPR057244">
    <property type="entry name" value="GAIN_B"/>
</dbReference>
<dbReference type="Gene3D" id="2.60.220.50">
    <property type="match status" value="1"/>
</dbReference>
<dbReference type="Pfam" id="PF07645">
    <property type="entry name" value="EGF_CA"/>
    <property type="match status" value="2"/>
</dbReference>
<dbReference type="Gene3D" id="2.60.120.200">
    <property type="match status" value="1"/>
</dbReference>
<dbReference type="PROSITE" id="PS01187">
    <property type="entry name" value="EGF_CA"/>
    <property type="match status" value="2"/>
</dbReference>
<feature type="domain" description="EGF-like" evidence="14">
    <location>
        <begin position="623"/>
        <end position="665"/>
    </location>
</feature>
<proteinExistence type="predicted"/>
<evidence type="ECO:0000256" key="13">
    <source>
        <dbReference type="SAM" id="SignalP"/>
    </source>
</evidence>
<feature type="domain" description="GAIN-B" evidence="15">
    <location>
        <begin position="1021"/>
        <end position="1189"/>
    </location>
</feature>
<evidence type="ECO:0000313" key="17">
    <source>
        <dbReference type="Proteomes" id="UP000001357"/>
    </source>
</evidence>
<reference evidence="16 17" key="1">
    <citation type="journal article" date="2008" name="Nature">
        <title>The genome of the choanoflagellate Monosiga brevicollis and the origin of metazoans.</title>
        <authorList>
            <consortium name="JGI Sequencing"/>
            <person name="King N."/>
            <person name="Westbrook M.J."/>
            <person name="Young S.L."/>
            <person name="Kuo A."/>
            <person name="Abedin M."/>
            <person name="Chapman J."/>
            <person name="Fairclough S."/>
            <person name="Hellsten U."/>
            <person name="Isogai Y."/>
            <person name="Letunic I."/>
            <person name="Marr M."/>
            <person name="Pincus D."/>
            <person name="Putnam N."/>
            <person name="Rokas A."/>
            <person name="Wright K.J."/>
            <person name="Zuzow R."/>
            <person name="Dirks W."/>
            <person name="Good M."/>
            <person name="Goodstein D."/>
            <person name="Lemons D."/>
            <person name="Li W."/>
            <person name="Lyons J.B."/>
            <person name="Morris A."/>
            <person name="Nichols S."/>
            <person name="Richter D.J."/>
            <person name="Salamov A."/>
            <person name="Bork P."/>
            <person name="Lim W.A."/>
            <person name="Manning G."/>
            <person name="Miller W.T."/>
            <person name="McGinnis W."/>
            <person name="Shapiro H."/>
            <person name="Tjian R."/>
            <person name="Grigoriev I.V."/>
            <person name="Rokhsar D."/>
        </authorList>
    </citation>
    <scope>NUCLEOTIDE SEQUENCE [LARGE SCALE GENOMIC DNA]</scope>
    <source>
        <strain evidence="17">MX1 / ATCC 50154</strain>
    </source>
</reference>
<keyword evidence="5 13" id="KW-0732">Signal</keyword>
<dbReference type="InterPro" id="IPR046338">
    <property type="entry name" value="GAIN_dom_sf"/>
</dbReference>
<evidence type="ECO:0000313" key="16">
    <source>
        <dbReference type="EMBL" id="EDQ84742.1"/>
    </source>
</evidence>
<dbReference type="KEGG" id="mbr:MONBRDRAFT_34543"/>
<dbReference type="PROSITE" id="PS00010">
    <property type="entry name" value="ASX_HYDROXYL"/>
    <property type="match status" value="3"/>
</dbReference>
<dbReference type="InterPro" id="IPR001881">
    <property type="entry name" value="EGF-like_Ca-bd_dom"/>
</dbReference>
<feature type="disulfide bond" evidence="10">
    <location>
        <begin position="634"/>
        <end position="651"/>
    </location>
</feature>
<dbReference type="Pfam" id="PF13385">
    <property type="entry name" value="Laminin_G_3"/>
    <property type="match status" value="1"/>
</dbReference>
<feature type="domain" description="EGF-like" evidence="14">
    <location>
        <begin position="268"/>
        <end position="306"/>
    </location>
</feature>
<dbReference type="InterPro" id="IPR009030">
    <property type="entry name" value="Growth_fac_rcpt_cys_sf"/>
</dbReference>
<keyword evidence="6" id="KW-0677">Repeat</keyword>
<feature type="region of interest" description="Disordered" evidence="11">
    <location>
        <begin position="1453"/>
        <end position="1521"/>
    </location>
</feature>
<evidence type="ECO:0000256" key="9">
    <source>
        <dbReference type="ARBA" id="ARBA00023157"/>
    </source>
</evidence>
<evidence type="ECO:0000256" key="1">
    <source>
        <dbReference type="ARBA" id="ARBA00004651"/>
    </source>
</evidence>
<evidence type="ECO:0000256" key="4">
    <source>
        <dbReference type="ARBA" id="ARBA00022692"/>
    </source>
</evidence>
<dbReference type="InterPro" id="IPR036383">
    <property type="entry name" value="TSP1_rpt_sf"/>
</dbReference>
<evidence type="ECO:0000256" key="6">
    <source>
        <dbReference type="ARBA" id="ARBA00022737"/>
    </source>
</evidence>
<dbReference type="SUPFAM" id="SSF57196">
    <property type="entry name" value="EGF/Laminin"/>
    <property type="match status" value="1"/>
</dbReference>
<keyword evidence="9 10" id="KW-1015">Disulfide bond</keyword>
<dbReference type="InterPro" id="IPR049883">
    <property type="entry name" value="NOTCH1_EGF-like"/>
</dbReference>
<dbReference type="PANTHER" id="PTHR24050">
    <property type="entry name" value="PA14 DOMAIN-CONTAINING PROTEIN"/>
    <property type="match status" value="1"/>
</dbReference>
<dbReference type="GO" id="GO:0005886">
    <property type="term" value="C:plasma membrane"/>
    <property type="evidence" value="ECO:0007669"/>
    <property type="project" value="UniProtKB-SubCell"/>
</dbReference>
<dbReference type="SMART" id="SM00181">
    <property type="entry name" value="EGF"/>
    <property type="match status" value="4"/>
</dbReference>
<dbReference type="CDD" id="cd00054">
    <property type="entry name" value="EGF_CA"/>
    <property type="match status" value="3"/>
</dbReference>
<dbReference type="CDD" id="cd00053">
    <property type="entry name" value="EGF"/>
    <property type="match status" value="1"/>
</dbReference>
<dbReference type="SUPFAM" id="SSF82895">
    <property type="entry name" value="TSP-1 type 1 repeat"/>
    <property type="match status" value="1"/>
</dbReference>
<evidence type="ECO:0000259" key="14">
    <source>
        <dbReference type="PROSITE" id="PS50026"/>
    </source>
</evidence>
<dbReference type="InterPro" id="IPR000742">
    <property type="entry name" value="EGF"/>
</dbReference>
<feature type="compositionally biased region" description="Basic and acidic residues" evidence="11">
    <location>
        <begin position="1477"/>
        <end position="1496"/>
    </location>
</feature>
<dbReference type="InParanoid" id="A9VCG0"/>
<evidence type="ECO:0000256" key="2">
    <source>
        <dbReference type="ARBA" id="ARBA00022475"/>
    </source>
</evidence>
<feature type="chain" id="PRO_5002742979" description="GPS domain-containing protein" evidence="13">
    <location>
        <begin position="44"/>
        <end position="1895"/>
    </location>
</feature>
<dbReference type="Gene3D" id="1.20.1070.10">
    <property type="entry name" value="Rhodopsin 7-helix transmembrane proteins"/>
    <property type="match status" value="1"/>
</dbReference>
<dbReference type="PROSITE" id="PS01186">
    <property type="entry name" value="EGF_2"/>
    <property type="match status" value="3"/>
</dbReference>
<keyword evidence="17" id="KW-1185">Reference proteome</keyword>
<feature type="transmembrane region" description="Helical" evidence="12">
    <location>
        <begin position="1348"/>
        <end position="1370"/>
    </location>
</feature>
<dbReference type="PROSITE" id="PS50026">
    <property type="entry name" value="EGF_3"/>
    <property type="match status" value="3"/>
</dbReference>
<dbReference type="PROSITE" id="PS50221">
    <property type="entry name" value="GAIN_B"/>
    <property type="match status" value="1"/>
</dbReference>
<dbReference type="EMBL" id="CH991581">
    <property type="protein sequence ID" value="EDQ84742.1"/>
    <property type="molecule type" value="Genomic_DNA"/>
</dbReference>
<feature type="signal peptide" evidence="13">
    <location>
        <begin position="1"/>
        <end position="43"/>
    </location>
</feature>
<comment type="subcellular location">
    <subcellularLocation>
        <location evidence="1">Cell membrane</location>
        <topology evidence="1">Multi-pass membrane protein</topology>
    </subcellularLocation>
</comment>
<feature type="domain" description="EGF-like" evidence="14">
    <location>
        <begin position="347"/>
        <end position="387"/>
    </location>
</feature>
<dbReference type="Pfam" id="PF12947">
    <property type="entry name" value="EGF_3"/>
    <property type="match status" value="2"/>
</dbReference>
<dbReference type="Pfam" id="PF01825">
    <property type="entry name" value="GPS"/>
    <property type="match status" value="1"/>
</dbReference>
<keyword evidence="7 12" id="KW-1133">Transmembrane helix</keyword>
<evidence type="ECO:0000256" key="10">
    <source>
        <dbReference type="PROSITE-ProRule" id="PRU00076"/>
    </source>
</evidence>
<feature type="transmembrane region" description="Helical" evidence="12">
    <location>
        <begin position="1232"/>
        <end position="1250"/>
    </location>
</feature>
<keyword evidence="2" id="KW-1003">Cell membrane</keyword>
<dbReference type="SUPFAM" id="SSF57184">
    <property type="entry name" value="Growth factor receptor domain"/>
    <property type="match status" value="1"/>
</dbReference>
<evidence type="ECO:0000256" key="5">
    <source>
        <dbReference type="ARBA" id="ARBA00022729"/>
    </source>
</evidence>
<comment type="caution">
    <text evidence="10">Lacks conserved residue(s) required for the propagation of feature annotation.</text>
</comment>
<dbReference type="InterPro" id="IPR052235">
    <property type="entry name" value="Nephronectin_domain"/>
</dbReference>
<dbReference type="STRING" id="81824.A9VCG0"/>
<dbReference type="SUPFAM" id="SSF49899">
    <property type="entry name" value="Concanavalin A-like lectins/glucanases"/>
    <property type="match status" value="1"/>
</dbReference>
<dbReference type="FunFam" id="2.10.25.10:FF:000038">
    <property type="entry name" value="Fibrillin 2"/>
    <property type="match status" value="3"/>
</dbReference>
<dbReference type="InterPro" id="IPR000203">
    <property type="entry name" value="GPS"/>
</dbReference>
<evidence type="ECO:0000256" key="11">
    <source>
        <dbReference type="SAM" id="MobiDB-lite"/>
    </source>
</evidence>
<dbReference type="PANTHER" id="PTHR24050:SF28">
    <property type="entry name" value="UROMODULIN-LIKE"/>
    <property type="match status" value="1"/>
</dbReference>
<name>A9VCG0_MONBE</name>
<feature type="transmembrane region" description="Helical" evidence="12">
    <location>
        <begin position="1202"/>
        <end position="1220"/>
    </location>
</feature>
<evidence type="ECO:0008006" key="18">
    <source>
        <dbReference type="Google" id="ProtNLM"/>
    </source>
</evidence>
<dbReference type="InterPro" id="IPR000884">
    <property type="entry name" value="TSP1_rpt"/>
</dbReference>
<dbReference type="eggNOG" id="KOG1217">
    <property type="taxonomic scope" value="Eukaryota"/>
</dbReference>